<evidence type="ECO:0000313" key="1">
    <source>
        <dbReference type="EMBL" id="KKS32401.1"/>
    </source>
</evidence>
<proteinExistence type="predicted"/>
<organism evidence="1 2">
    <name type="scientific">Candidatus Amesbacteria bacterium GW2011_GWA2_42_12</name>
    <dbReference type="NCBI Taxonomy" id="1618356"/>
    <lineage>
        <taxon>Bacteria</taxon>
        <taxon>Candidatus Amesiibacteriota</taxon>
    </lineage>
</organism>
<evidence type="ECO:0000313" key="2">
    <source>
        <dbReference type="Proteomes" id="UP000034160"/>
    </source>
</evidence>
<dbReference type="EMBL" id="LCCN01000007">
    <property type="protein sequence ID" value="KKS32401.1"/>
    <property type="molecule type" value="Genomic_DNA"/>
</dbReference>
<sequence>MPRILLLLLICQIFVLTQFSYDREKFVLLFLGYNGFMVILVGEKVTDEQIKLAGEDYFGEYIKIVVDVETGVMTIGGEWHADGERQLLNTGCKQQNLWGGGLRLANKQIDFNSLINTRPDINKSQEILDPRIREKFETLVKEKFGL</sequence>
<gene>
    <name evidence="1" type="ORF">UU93_C0007G0006</name>
</gene>
<dbReference type="InterPro" id="IPR043731">
    <property type="entry name" value="DUF5674"/>
</dbReference>
<reference evidence="1 2" key="1">
    <citation type="journal article" date="2015" name="Nature">
        <title>rRNA introns, odd ribosomes, and small enigmatic genomes across a large radiation of phyla.</title>
        <authorList>
            <person name="Brown C.T."/>
            <person name="Hug L.A."/>
            <person name="Thomas B.C."/>
            <person name="Sharon I."/>
            <person name="Castelle C.J."/>
            <person name="Singh A."/>
            <person name="Wilkins M.J."/>
            <person name="Williams K.H."/>
            <person name="Banfield J.F."/>
        </authorList>
    </citation>
    <scope>NUCLEOTIDE SEQUENCE [LARGE SCALE GENOMIC DNA]</scope>
</reference>
<protein>
    <submittedName>
        <fullName evidence="1">Uncharacterized protein</fullName>
    </submittedName>
</protein>
<dbReference type="Pfam" id="PF18924">
    <property type="entry name" value="DUF5674"/>
    <property type="match status" value="1"/>
</dbReference>
<name>A0A0G1AE42_9BACT</name>
<comment type="caution">
    <text evidence="1">The sequence shown here is derived from an EMBL/GenBank/DDBJ whole genome shotgun (WGS) entry which is preliminary data.</text>
</comment>
<dbReference type="AlphaFoldDB" id="A0A0G1AE42"/>
<dbReference type="STRING" id="1618356.UU93_C0007G0006"/>
<accession>A0A0G1AE42</accession>
<dbReference type="Proteomes" id="UP000034160">
    <property type="component" value="Unassembled WGS sequence"/>
</dbReference>